<dbReference type="RefSeq" id="XP_033392143.1">
    <property type="nucleotide sequence ID" value="XM_033543634.1"/>
</dbReference>
<protein>
    <submittedName>
        <fullName evidence="1">Uncharacterized protein</fullName>
    </submittedName>
</protein>
<keyword evidence="2" id="KW-1185">Reference proteome</keyword>
<dbReference type="GeneID" id="54301131"/>
<dbReference type="AlphaFoldDB" id="A0A6A6AZN6"/>
<proteinExistence type="predicted"/>
<dbReference type="Proteomes" id="UP000799438">
    <property type="component" value="Unassembled WGS sequence"/>
</dbReference>
<evidence type="ECO:0000313" key="1">
    <source>
        <dbReference type="EMBL" id="KAF2136425.1"/>
    </source>
</evidence>
<dbReference type="EMBL" id="ML995521">
    <property type="protein sequence ID" value="KAF2136425.1"/>
    <property type="molecule type" value="Genomic_DNA"/>
</dbReference>
<evidence type="ECO:0000313" key="2">
    <source>
        <dbReference type="Proteomes" id="UP000799438"/>
    </source>
</evidence>
<gene>
    <name evidence="1" type="ORF">K452DRAFT_313176</name>
</gene>
<reference evidence="1" key="1">
    <citation type="journal article" date="2020" name="Stud. Mycol.">
        <title>101 Dothideomycetes genomes: a test case for predicting lifestyles and emergence of pathogens.</title>
        <authorList>
            <person name="Haridas S."/>
            <person name="Albert R."/>
            <person name="Binder M."/>
            <person name="Bloem J."/>
            <person name="Labutti K."/>
            <person name="Salamov A."/>
            <person name="Andreopoulos B."/>
            <person name="Baker S."/>
            <person name="Barry K."/>
            <person name="Bills G."/>
            <person name="Bluhm B."/>
            <person name="Cannon C."/>
            <person name="Castanera R."/>
            <person name="Culley D."/>
            <person name="Daum C."/>
            <person name="Ezra D."/>
            <person name="Gonzalez J."/>
            <person name="Henrissat B."/>
            <person name="Kuo A."/>
            <person name="Liang C."/>
            <person name="Lipzen A."/>
            <person name="Lutzoni F."/>
            <person name="Magnuson J."/>
            <person name="Mondo S."/>
            <person name="Nolan M."/>
            <person name="Ohm R."/>
            <person name="Pangilinan J."/>
            <person name="Park H.-J."/>
            <person name="Ramirez L."/>
            <person name="Alfaro M."/>
            <person name="Sun H."/>
            <person name="Tritt A."/>
            <person name="Yoshinaga Y."/>
            <person name="Zwiers L.-H."/>
            <person name="Turgeon B."/>
            <person name="Goodwin S."/>
            <person name="Spatafora J."/>
            <person name="Crous P."/>
            <person name="Grigoriev I."/>
        </authorList>
    </citation>
    <scope>NUCLEOTIDE SEQUENCE</scope>
    <source>
        <strain evidence="1">CBS 121167</strain>
    </source>
</reference>
<accession>A0A6A6AZN6</accession>
<organism evidence="1 2">
    <name type="scientific">Aplosporella prunicola CBS 121167</name>
    <dbReference type="NCBI Taxonomy" id="1176127"/>
    <lineage>
        <taxon>Eukaryota</taxon>
        <taxon>Fungi</taxon>
        <taxon>Dikarya</taxon>
        <taxon>Ascomycota</taxon>
        <taxon>Pezizomycotina</taxon>
        <taxon>Dothideomycetes</taxon>
        <taxon>Dothideomycetes incertae sedis</taxon>
        <taxon>Botryosphaeriales</taxon>
        <taxon>Aplosporellaceae</taxon>
        <taxon>Aplosporella</taxon>
    </lineage>
</organism>
<name>A0A6A6AZN6_9PEZI</name>
<sequence length="179" mass="21232">MEWLLLRPGMEVYVDQGHSGDYEPYIFKKMTFGMVNGRITDCCHYFWNMKGGRRYLHACNSWELSASQDGVFDIADCYIIPCHYVEQHEDLKIRGHTGKELRKFFEDRGQLYFKLQKKGCFDFDGVIRTPPIRPYVGQVMVDPDQWELDRRTYYWSEKMDTDGHIGKTVAAFRICNCRR</sequence>